<sequence>VEGCDKVEERLTFSTVRCTSGQFLVSRWKDALDNGKYVNELICMSSDTHASAVWLEAEGYGNISHGQIYCKTKWIRLAIIVAVGLLLVGAIVGVVICCVLKKKKRSTNGA</sequence>
<organism evidence="2 3">
    <name type="scientific">Pristionchus fissidentatus</name>
    <dbReference type="NCBI Taxonomy" id="1538716"/>
    <lineage>
        <taxon>Eukaryota</taxon>
        <taxon>Metazoa</taxon>
        <taxon>Ecdysozoa</taxon>
        <taxon>Nematoda</taxon>
        <taxon>Chromadorea</taxon>
        <taxon>Rhabditida</taxon>
        <taxon>Rhabditina</taxon>
        <taxon>Diplogasteromorpha</taxon>
        <taxon>Diplogasteroidea</taxon>
        <taxon>Neodiplogasteridae</taxon>
        <taxon>Pristionchus</taxon>
    </lineage>
</organism>
<evidence type="ECO:0000313" key="2">
    <source>
        <dbReference type="EMBL" id="GMT13792.1"/>
    </source>
</evidence>
<comment type="caution">
    <text evidence="2">The sequence shown here is derived from an EMBL/GenBank/DDBJ whole genome shotgun (WGS) entry which is preliminary data.</text>
</comment>
<accession>A0AAV5V2I2</accession>
<dbReference type="Proteomes" id="UP001432322">
    <property type="component" value="Unassembled WGS sequence"/>
</dbReference>
<keyword evidence="3" id="KW-1185">Reference proteome</keyword>
<evidence type="ECO:0000256" key="1">
    <source>
        <dbReference type="SAM" id="Phobius"/>
    </source>
</evidence>
<feature type="transmembrane region" description="Helical" evidence="1">
    <location>
        <begin position="74"/>
        <end position="100"/>
    </location>
</feature>
<keyword evidence="1" id="KW-0812">Transmembrane</keyword>
<reference evidence="2" key="1">
    <citation type="submission" date="2023-10" db="EMBL/GenBank/DDBJ databases">
        <title>Genome assembly of Pristionchus species.</title>
        <authorList>
            <person name="Yoshida K."/>
            <person name="Sommer R.J."/>
        </authorList>
    </citation>
    <scope>NUCLEOTIDE SEQUENCE</scope>
    <source>
        <strain evidence="2">RS5133</strain>
    </source>
</reference>
<dbReference type="AlphaFoldDB" id="A0AAV5V2I2"/>
<proteinExistence type="predicted"/>
<evidence type="ECO:0000313" key="3">
    <source>
        <dbReference type="Proteomes" id="UP001432322"/>
    </source>
</evidence>
<name>A0AAV5V2I2_9BILA</name>
<keyword evidence="1" id="KW-1133">Transmembrane helix</keyword>
<feature type="non-terminal residue" evidence="2">
    <location>
        <position position="110"/>
    </location>
</feature>
<protein>
    <submittedName>
        <fullName evidence="2">Uncharacterized protein</fullName>
    </submittedName>
</protein>
<gene>
    <name evidence="2" type="ORF">PFISCL1PPCAC_5089</name>
</gene>
<dbReference type="EMBL" id="BTSY01000002">
    <property type="protein sequence ID" value="GMT13792.1"/>
    <property type="molecule type" value="Genomic_DNA"/>
</dbReference>
<feature type="non-terminal residue" evidence="2">
    <location>
        <position position="1"/>
    </location>
</feature>
<keyword evidence="1" id="KW-0472">Membrane</keyword>